<feature type="domain" description="Death" evidence="2">
    <location>
        <begin position="140"/>
        <end position="211"/>
    </location>
</feature>
<dbReference type="SMART" id="SM00005">
    <property type="entry name" value="DEATH"/>
    <property type="match status" value="1"/>
</dbReference>
<dbReference type="SUPFAM" id="SSF47986">
    <property type="entry name" value="DEATH domain"/>
    <property type="match status" value="2"/>
</dbReference>
<feature type="compositionally biased region" description="Basic and acidic residues" evidence="1">
    <location>
        <begin position="105"/>
        <end position="116"/>
    </location>
</feature>
<dbReference type="Proteomes" id="UP000694621">
    <property type="component" value="Unplaced"/>
</dbReference>
<feature type="region of interest" description="Disordered" evidence="1">
    <location>
        <begin position="103"/>
        <end position="135"/>
    </location>
</feature>
<evidence type="ECO:0000313" key="4">
    <source>
        <dbReference type="EMBL" id="KAG9269033.1"/>
    </source>
</evidence>
<gene>
    <name evidence="4" type="ORF">AMEX_G16009</name>
</gene>
<dbReference type="GO" id="GO:0007165">
    <property type="term" value="P:signal transduction"/>
    <property type="evidence" value="ECO:0007669"/>
    <property type="project" value="InterPro"/>
</dbReference>
<dbReference type="CDD" id="cd01670">
    <property type="entry name" value="Death"/>
    <property type="match status" value="1"/>
</dbReference>
<evidence type="ECO:0000259" key="2">
    <source>
        <dbReference type="PROSITE" id="PS50017"/>
    </source>
</evidence>
<dbReference type="PROSITE" id="PS50017">
    <property type="entry name" value="DEATH_DOMAIN"/>
    <property type="match status" value="1"/>
</dbReference>
<dbReference type="Pfam" id="PF00619">
    <property type="entry name" value="CARD"/>
    <property type="match status" value="1"/>
</dbReference>
<reference evidence="5" key="2">
    <citation type="submission" date="2025-05" db="UniProtKB">
        <authorList>
            <consortium name="Ensembl"/>
        </authorList>
    </citation>
    <scope>IDENTIFICATION</scope>
</reference>
<dbReference type="InterPro" id="IPR011029">
    <property type="entry name" value="DEATH-like_dom_sf"/>
</dbReference>
<dbReference type="CDD" id="cd01671">
    <property type="entry name" value="CARD"/>
    <property type="match status" value="1"/>
</dbReference>
<dbReference type="GO" id="GO:0042981">
    <property type="term" value="P:regulation of apoptotic process"/>
    <property type="evidence" value="ECO:0007669"/>
    <property type="project" value="InterPro"/>
</dbReference>
<dbReference type="Gene3D" id="1.10.533.10">
    <property type="entry name" value="Death Domain, Fas"/>
    <property type="match status" value="2"/>
</dbReference>
<feature type="domain" description="CARD" evidence="3">
    <location>
        <begin position="10"/>
        <end position="82"/>
    </location>
</feature>
<proteinExistence type="predicted"/>
<dbReference type="AlphaFoldDB" id="A0A8B9KB88"/>
<dbReference type="EMBL" id="JAICCE010000013">
    <property type="protein sequence ID" value="KAG9269033.1"/>
    <property type="molecule type" value="Genomic_DNA"/>
</dbReference>
<dbReference type="OMA" id="AMLRYWS"/>
<dbReference type="Proteomes" id="UP000752171">
    <property type="component" value="Unassembled WGS sequence"/>
</dbReference>
<evidence type="ECO:0000256" key="1">
    <source>
        <dbReference type="SAM" id="MobiDB-lite"/>
    </source>
</evidence>
<accession>A0A8B9KB88</accession>
<evidence type="ECO:0000313" key="5">
    <source>
        <dbReference type="Ensembl" id="ENSAMXP00005034781.1"/>
    </source>
</evidence>
<protein>
    <submittedName>
        <fullName evidence="4">Ankyrin-1-like</fullName>
    </submittedName>
    <submittedName>
        <fullName evidence="5">Zgc:174906</fullName>
    </submittedName>
</protein>
<dbReference type="OrthoDB" id="8947098at2759"/>
<organism evidence="5 6">
    <name type="scientific">Astyanax mexicanus</name>
    <name type="common">Blind cave fish</name>
    <name type="synonym">Astyanax fasciatus mexicanus</name>
    <dbReference type="NCBI Taxonomy" id="7994"/>
    <lineage>
        <taxon>Eukaryota</taxon>
        <taxon>Metazoa</taxon>
        <taxon>Chordata</taxon>
        <taxon>Craniata</taxon>
        <taxon>Vertebrata</taxon>
        <taxon>Euteleostomi</taxon>
        <taxon>Actinopterygii</taxon>
        <taxon>Neopterygii</taxon>
        <taxon>Teleostei</taxon>
        <taxon>Ostariophysi</taxon>
        <taxon>Characiformes</taxon>
        <taxon>Characoidei</taxon>
        <taxon>Acestrorhamphidae</taxon>
        <taxon>Acestrorhamphinae</taxon>
        <taxon>Astyanax</taxon>
    </lineage>
</organism>
<dbReference type="PROSITE" id="PS50209">
    <property type="entry name" value="CARD"/>
    <property type="match status" value="1"/>
</dbReference>
<name>A0A8B9KB88_ASTMX</name>
<dbReference type="Ensembl" id="ENSAMXT00005037944.1">
    <property type="protein sequence ID" value="ENSAMXP00005034781.1"/>
    <property type="gene ID" value="ENSAMXG00005016759.1"/>
</dbReference>
<dbReference type="InterPro" id="IPR000488">
    <property type="entry name" value="Death_dom"/>
</dbReference>
<evidence type="ECO:0000313" key="7">
    <source>
        <dbReference type="Proteomes" id="UP000752171"/>
    </source>
</evidence>
<evidence type="ECO:0000313" key="6">
    <source>
        <dbReference type="Proteomes" id="UP000694621"/>
    </source>
</evidence>
<dbReference type="Pfam" id="PF00531">
    <property type="entry name" value="Death"/>
    <property type="match status" value="1"/>
</dbReference>
<evidence type="ECO:0000259" key="3">
    <source>
        <dbReference type="PROSITE" id="PS50209"/>
    </source>
</evidence>
<reference evidence="4 7" key="1">
    <citation type="submission" date="2021-07" db="EMBL/GenBank/DDBJ databases">
        <authorList>
            <person name="Imarazene B."/>
            <person name="Zahm M."/>
            <person name="Klopp C."/>
            <person name="Cabau C."/>
            <person name="Beille S."/>
            <person name="Jouanno E."/>
            <person name="Castinel A."/>
            <person name="Lluch J."/>
            <person name="Gil L."/>
            <person name="Kuchtly C."/>
            <person name="Lopez Roques C."/>
            <person name="Donnadieu C."/>
            <person name="Parrinello H."/>
            <person name="Journot L."/>
            <person name="Du K."/>
            <person name="Schartl M."/>
            <person name="Retaux S."/>
            <person name="Guiguen Y."/>
        </authorList>
    </citation>
    <scope>NUCLEOTIDE SEQUENCE [LARGE SCALE GENOMIC DNA]</scope>
    <source>
        <strain evidence="4">Pach_M1</strain>
        <tissue evidence="4">Testis</tissue>
    </source>
</reference>
<sequence length="228" mass="26310">MDGDPAGGTRLIQKFKLKLIDALSGDADFVLQHCHSLSLLSDREYDQVKPANVPSEKVRDILDYVMRKDSRCVQIFLNLLKNDEMQETFSKLSFLKDLPLSKPPTAEKRKMKREETMLEEEVPPKQTCKTSSSSSSRMVTEKQLMLVSRHIGRNWKELARVDLELSSTRLEQIEEENLHSHRERVFSALRAWSMRERDRATPTRLHSLLTQEENAVAPGSLDFLLEEN</sequence>
<dbReference type="InterPro" id="IPR001315">
    <property type="entry name" value="CARD"/>
</dbReference>